<keyword evidence="2" id="KW-1185">Reference proteome</keyword>
<dbReference type="Proteomes" id="UP000886653">
    <property type="component" value="Unassembled WGS sequence"/>
</dbReference>
<dbReference type="PANTHER" id="PTHR33096">
    <property type="entry name" value="CXC2 DOMAIN-CONTAINING PROTEIN"/>
    <property type="match status" value="1"/>
</dbReference>
<protein>
    <submittedName>
        <fullName evidence="1">Uncharacterized protein</fullName>
    </submittedName>
</protein>
<dbReference type="EMBL" id="MU167258">
    <property type="protein sequence ID" value="KAG0146616.1"/>
    <property type="molecule type" value="Genomic_DNA"/>
</dbReference>
<comment type="caution">
    <text evidence="1">The sequence shown here is derived from an EMBL/GenBank/DDBJ whole genome shotgun (WGS) entry which is preliminary data.</text>
</comment>
<dbReference type="OrthoDB" id="2505730at2759"/>
<feature type="non-terminal residue" evidence="1">
    <location>
        <position position="1"/>
    </location>
</feature>
<evidence type="ECO:0000313" key="2">
    <source>
        <dbReference type="Proteomes" id="UP000886653"/>
    </source>
</evidence>
<dbReference type="Pfam" id="PF18758">
    <property type="entry name" value="KDZ"/>
    <property type="match status" value="1"/>
</dbReference>
<name>A0A9P6TBT5_9BASI</name>
<dbReference type="AlphaFoldDB" id="A0A9P6TBT5"/>
<organism evidence="1 2">
    <name type="scientific">Cronartium quercuum f. sp. fusiforme G11</name>
    <dbReference type="NCBI Taxonomy" id="708437"/>
    <lineage>
        <taxon>Eukaryota</taxon>
        <taxon>Fungi</taxon>
        <taxon>Dikarya</taxon>
        <taxon>Basidiomycota</taxon>
        <taxon>Pucciniomycotina</taxon>
        <taxon>Pucciniomycetes</taxon>
        <taxon>Pucciniales</taxon>
        <taxon>Coleosporiaceae</taxon>
        <taxon>Cronartium</taxon>
    </lineage>
</organism>
<sequence>LYWQILDLQQQLYEEGLGLSVTECYAETCAQCFGLAVGEIKESGKVPDFIVSLDANFQQQHYSYSSKDTPSESDYPSSFLKPSQITKQEDLCKKTEMQGKDIKTACSDSHMAANNLWTAASWRKACDDNGIFHCQHIFITWKLAMLHYPVSLLANLLHEIPHRQVGVLYDIGCHLNVHIKKVLHFLFFSHSCSIQKIMLTSFLFSDQHDLLPEDHD</sequence>
<evidence type="ECO:0000313" key="1">
    <source>
        <dbReference type="EMBL" id="KAG0146616.1"/>
    </source>
</evidence>
<dbReference type="InterPro" id="IPR040521">
    <property type="entry name" value="KDZ"/>
</dbReference>
<dbReference type="PANTHER" id="PTHR33096:SF1">
    <property type="entry name" value="CXC1-LIKE CYSTEINE CLUSTER ASSOCIATED WITH KDZ TRANSPOSASES DOMAIN-CONTAINING PROTEIN"/>
    <property type="match status" value="1"/>
</dbReference>
<gene>
    <name evidence="1" type="ORF">CROQUDRAFT_44134</name>
</gene>
<proteinExistence type="predicted"/>
<reference evidence="1" key="1">
    <citation type="submission" date="2013-11" db="EMBL/GenBank/DDBJ databases">
        <title>Genome sequence of the fusiform rust pathogen reveals effectors for host alternation and coevolution with pine.</title>
        <authorList>
            <consortium name="DOE Joint Genome Institute"/>
            <person name="Smith K."/>
            <person name="Pendleton A."/>
            <person name="Kubisiak T."/>
            <person name="Anderson C."/>
            <person name="Salamov A."/>
            <person name="Aerts A."/>
            <person name="Riley R."/>
            <person name="Clum A."/>
            <person name="Lindquist E."/>
            <person name="Ence D."/>
            <person name="Campbell M."/>
            <person name="Kronenberg Z."/>
            <person name="Feau N."/>
            <person name="Dhillon B."/>
            <person name="Hamelin R."/>
            <person name="Burleigh J."/>
            <person name="Smith J."/>
            <person name="Yandell M."/>
            <person name="Nelson C."/>
            <person name="Grigoriev I."/>
            <person name="Davis J."/>
        </authorList>
    </citation>
    <scope>NUCLEOTIDE SEQUENCE</scope>
    <source>
        <strain evidence="1">G11</strain>
    </source>
</reference>
<accession>A0A9P6TBT5</accession>